<evidence type="ECO:0000313" key="7">
    <source>
        <dbReference type="EMBL" id="OJT01856.1"/>
    </source>
</evidence>
<dbReference type="InterPro" id="IPR037120">
    <property type="entry name" value="Haem_peroxidase_sf_animal"/>
</dbReference>
<dbReference type="Gene3D" id="1.10.640.10">
    <property type="entry name" value="Haem peroxidase domain superfamily, animal type"/>
    <property type="match status" value="1"/>
</dbReference>
<dbReference type="InterPro" id="IPR036396">
    <property type="entry name" value="Cyt_P450_sf"/>
</dbReference>
<dbReference type="Gene3D" id="1.10.630.10">
    <property type="entry name" value="Cytochrome P450"/>
    <property type="match status" value="1"/>
</dbReference>
<keyword evidence="4" id="KW-0560">Oxidoreductase</keyword>
<dbReference type="STRING" id="154538.A0A1M2V2U1"/>
<evidence type="ECO:0000256" key="1">
    <source>
        <dbReference type="ARBA" id="ARBA00022617"/>
    </source>
</evidence>
<dbReference type="GO" id="GO:0006631">
    <property type="term" value="P:fatty acid metabolic process"/>
    <property type="evidence" value="ECO:0007669"/>
    <property type="project" value="UniProtKB-ARBA"/>
</dbReference>
<accession>A0A1M2V2U1</accession>
<name>A0A1M2V2U1_TRAPU</name>
<comment type="caution">
    <text evidence="7">The sequence shown here is derived from an EMBL/GenBank/DDBJ whole genome shotgun (WGS) entry which is preliminary data.</text>
</comment>
<dbReference type="Proteomes" id="UP000184267">
    <property type="component" value="Unassembled WGS sequence"/>
</dbReference>
<dbReference type="OrthoDB" id="823504at2759"/>
<keyword evidence="2 6" id="KW-0479">Metal-binding</keyword>
<sequence length="1073" mass="119262">MSQFLSDVRNDLSDASSHASSATMKGFAEFRDQIKKHMPFAADVSTIESIIDGIKHLNSIDDRKMLLEHVLVYLSQNSGHPLAKKLETATVQLLYLDLPHPPSTSIGPKYAYRSADGRNNNPDLPNLGRAGMPYARSVQQTHALPRNEMPDAGLVFDTLLRREKFVPHPAGLSSMMFSFAALVIHTVFRTSHKDVNINETSSYVDLAPLYGHNEDAQKKIRVFDGRGLLKPDTFAEDRLLLLPPAVCVLLVLFNRNHNYIARKLLELNERLTYKDPSTLSQGSDELTKQEEDLFQTARLINCAWFASAVFSDYFSAILGLVREGNSWSLNPFEEIRNADHSLFERGRGNVCSVEFNCLYRWHATTSEADEKWVEQLSEQLFPGRTVEQVTIDDFKSLAKTMAAKEPDVSHWTFGGLQRDAKTSRFDDGALADILKNATEHPAGKFKARGTPYVMRLHEIMGIEQNRQWGVCSLNDFRQFLGLKTYSSFIEWNSDPAIAAAAEKLYGTIDRLELYVGLQAEESKPVVPGAGLCPAYTISRAILSDAIALTRGDRFFTADYTPFNMTSWGFADCQRDPDGPGNGSILGRLLLRTLPEHYTSDSTYTWFPLMTPPAMQTILTKLGDTNLYSCARPGGPEPVQVLGTYADARQVLKDEKSFATGFADRVGRLVRGNGFFIASADPARAAREQRAMLDVLVGGEGGESAIRRFFFEKTRELILRESYTAVASPVRSVDIVRDVFKAVPIHWVCELTGIKLKLNGADSNGDYTPAELFDVLADVYTYLFLDVGAEHLTKLQRKVTAEVNTLLGHIRQQFGGSRLSLANIFETVSHIFTRQPKSSHDTFAERLHALGYDSETQANAVLALLVGATVELSQEMVHVLNYYLDPLKPADVQALVSKPKRDPRDDALLQGYVLEALRLDPTFRGVYRDSVTAVRVSQGSLQAKQRVFVDIATANTNSQAFSNPDDVNTNRGLDKYLVGDGAARCLGLDLSSKIVGEALRAVYSFPSVARGPGNSGMLKRYEEDSAMTSKWSYLGPDQHLCPWATSMVVQVTYGFHTMSPRSGTNRAPPSQYRV</sequence>
<dbReference type="SUPFAM" id="SSF48113">
    <property type="entry name" value="Heme-dependent peroxidases"/>
    <property type="match status" value="1"/>
</dbReference>
<dbReference type="InterPro" id="IPR019791">
    <property type="entry name" value="Haem_peroxidase_animal"/>
</dbReference>
<dbReference type="OMA" id="KIQWDGD"/>
<protein>
    <submittedName>
        <fullName evidence="7">Linoleate 10R-lipoxygenase</fullName>
    </submittedName>
</protein>
<dbReference type="GO" id="GO:0006979">
    <property type="term" value="P:response to oxidative stress"/>
    <property type="evidence" value="ECO:0007669"/>
    <property type="project" value="InterPro"/>
</dbReference>
<evidence type="ECO:0000313" key="8">
    <source>
        <dbReference type="Proteomes" id="UP000184267"/>
    </source>
</evidence>
<gene>
    <name evidence="7" type="ORF">TRAPUB_7688</name>
</gene>
<dbReference type="InterPro" id="IPR010255">
    <property type="entry name" value="Haem_peroxidase_sf"/>
</dbReference>
<dbReference type="EMBL" id="MNAD01001717">
    <property type="protein sequence ID" value="OJT01856.1"/>
    <property type="molecule type" value="Genomic_DNA"/>
</dbReference>
<dbReference type="GO" id="GO:0005506">
    <property type="term" value="F:iron ion binding"/>
    <property type="evidence" value="ECO:0007669"/>
    <property type="project" value="InterPro"/>
</dbReference>
<reference evidence="7 8" key="1">
    <citation type="submission" date="2016-10" db="EMBL/GenBank/DDBJ databases">
        <title>Genome sequence of the basidiomycete white-rot fungus Trametes pubescens.</title>
        <authorList>
            <person name="Makela M.R."/>
            <person name="Granchi Z."/>
            <person name="Peng M."/>
            <person name="De Vries R.P."/>
            <person name="Grigoriev I."/>
            <person name="Riley R."/>
            <person name="Hilden K."/>
        </authorList>
    </citation>
    <scope>NUCLEOTIDE SEQUENCE [LARGE SCALE GENOMIC DNA]</scope>
    <source>
        <strain evidence="7 8">FBCC735</strain>
    </source>
</reference>
<dbReference type="PROSITE" id="PS50292">
    <property type="entry name" value="PEROXIDASE_3"/>
    <property type="match status" value="1"/>
</dbReference>
<dbReference type="AlphaFoldDB" id="A0A1M2V2U1"/>
<evidence type="ECO:0000256" key="5">
    <source>
        <dbReference type="ARBA" id="ARBA00023004"/>
    </source>
</evidence>
<dbReference type="PANTHER" id="PTHR11903">
    <property type="entry name" value="PROSTAGLANDIN G/H SYNTHASE"/>
    <property type="match status" value="1"/>
</dbReference>
<evidence type="ECO:0000256" key="4">
    <source>
        <dbReference type="ARBA" id="ARBA00023002"/>
    </source>
</evidence>
<feature type="binding site" description="axial binding residue" evidence="6">
    <location>
        <position position="362"/>
    </location>
    <ligand>
        <name>heme b</name>
        <dbReference type="ChEBI" id="CHEBI:60344"/>
    </ligand>
    <ligandPart>
        <name>Fe</name>
        <dbReference type="ChEBI" id="CHEBI:18248"/>
    </ligandPart>
</feature>
<dbReference type="InterPro" id="IPR050783">
    <property type="entry name" value="Oxylipin_biosynth_metab"/>
</dbReference>
<keyword evidence="5 6" id="KW-0408">Iron</keyword>
<keyword evidence="3" id="KW-0223">Dioxygenase</keyword>
<proteinExistence type="predicted"/>
<dbReference type="GO" id="GO:0004497">
    <property type="term" value="F:monooxygenase activity"/>
    <property type="evidence" value="ECO:0007669"/>
    <property type="project" value="InterPro"/>
</dbReference>
<keyword evidence="8" id="KW-1185">Reference proteome</keyword>
<dbReference type="GO" id="GO:0051213">
    <property type="term" value="F:dioxygenase activity"/>
    <property type="evidence" value="ECO:0007669"/>
    <property type="project" value="UniProtKB-KW"/>
</dbReference>
<evidence type="ECO:0000256" key="3">
    <source>
        <dbReference type="ARBA" id="ARBA00022964"/>
    </source>
</evidence>
<organism evidence="7 8">
    <name type="scientific">Trametes pubescens</name>
    <name type="common">White-rot fungus</name>
    <dbReference type="NCBI Taxonomy" id="154538"/>
    <lineage>
        <taxon>Eukaryota</taxon>
        <taxon>Fungi</taxon>
        <taxon>Dikarya</taxon>
        <taxon>Basidiomycota</taxon>
        <taxon>Agaricomycotina</taxon>
        <taxon>Agaricomycetes</taxon>
        <taxon>Polyporales</taxon>
        <taxon>Polyporaceae</taxon>
        <taxon>Trametes</taxon>
    </lineage>
</organism>
<dbReference type="SUPFAM" id="SSF48264">
    <property type="entry name" value="Cytochrome P450"/>
    <property type="match status" value="1"/>
</dbReference>
<evidence type="ECO:0000256" key="6">
    <source>
        <dbReference type="PIRSR" id="PIRSR619791-2"/>
    </source>
</evidence>
<keyword evidence="1 6" id="KW-0349">Heme</keyword>
<dbReference type="GO" id="GO:0016705">
    <property type="term" value="F:oxidoreductase activity, acting on paired donors, with incorporation or reduction of molecular oxygen"/>
    <property type="evidence" value="ECO:0007669"/>
    <property type="project" value="InterPro"/>
</dbReference>
<dbReference type="PANTHER" id="PTHR11903:SF37">
    <property type="entry name" value="PSI-PRODUCING OXYGENASE A"/>
    <property type="match status" value="1"/>
</dbReference>
<dbReference type="GO" id="GO:0004601">
    <property type="term" value="F:peroxidase activity"/>
    <property type="evidence" value="ECO:0007669"/>
    <property type="project" value="InterPro"/>
</dbReference>
<dbReference type="PRINTS" id="PR00457">
    <property type="entry name" value="ANPEROXIDASE"/>
</dbReference>
<dbReference type="CDD" id="cd09817">
    <property type="entry name" value="linoleate_diol_synthase_like"/>
    <property type="match status" value="1"/>
</dbReference>
<dbReference type="InterPro" id="IPR034812">
    <property type="entry name" value="Ppo-like_N"/>
</dbReference>
<evidence type="ECO:0000256" key="2">
    <source>
        <dbReference type="ARBA" id="ARBA00022723"/>
    </source>
</evidence>
<dbReference type="GO" id="GO:0020037">
    <property type="term" value="F:heme binding"/>
    <property type="evidence" value="ECO:0007669"/>
    <property type="project" value="InterPro"/>
</dbReference>
<dbReference type="Pfam" id="PF03098">
    <property type="entry name" value="An_peroxidase"/>
    <property type="match status" value="2"/>
</dbReference>